<dbReference type="PROSITE" id="PS50844">
    <property type="entry name" value="AFP_LIKE"/>
    <property type="match status" value="1"/>
</dbReference>
<dbReference type="Proteomes" id="UP000249061">
    <property type="component" value="Unassembled WGS sequence"/>
</dbReference>
<feature type="compositionally biased region" description="Polar residues" evidence="1">
    <location>
        <begin position="322"/>
        <end position="341"/>
    </location>
</feature>
<feature type="compositionally biased region" description="Pro residues" evidence="1">
    <location>
        <begin position="246"/>
        <end position="256"/>
    </location>
</feature>
<evidence type="ECO:0000256" key="2">
    <source>
        <dbReference type="SAM" id="Phobius"/>
    </source>
</evidence>
<dbReference type="InterPro" id="IPR017592">
    <property type="entry name" value="Pilus_assmbl_Flp-typ_CpaB"/>
</dbReference>
<organism evidence="4 5">
    <name type="scientific">Archangium gephyra</name>
    <dbReference type="NCBI Taxonomy" id="48"/>
    <lineage>
        <taxon>Bacteria</taxon>
        <taxon>Pseudomonadati</taxon>
        <taxon>Myxococcota</taxon>
        <taxon>Myxococcia</taxon>
        <taxon>Myxococcales</taxon>
        <taxon>Cystobacterineae</taxon>
        <taxon>Archangiaceae</taxon>
        <taxon>Archangium</taxon>
    </lineage>
</organism>
<evidence type="ECO:0000256" key="1">
    <source>
        <dbReference type="SAM" id="MobiDB-lite"/>
    </source>
</evidence>
<dbReference type="Pfam" id="PF16976">
    <property type="entry name" value="RcpC"/>
    <property type="match status" value="1"/>
</dbReference>
<feature type="domain" description="AFP-like" evidence="3">
    <location>
        <begin position="473"/>
        <end position="537"/>
    </location>
</feature>
<feature type="region of interest" description="Disordered" evidence="1">
    <location>
        <begin position="229"/>
        <end position="256"/>
    </location>
</feature>
<name>A0A2W5VEJ0_9BACT</name>
<dbReference type="InterPro" id="IPR006190">
    <property type="entry name" value="SAF_AFP_Neu5Ac"/>
</dbReference>
<evidence type="ECO:0000313" key="5">
    <source>
        <dbReference type="Proteomes" id="UP000249061"/>
    </source>
</evidence>
<evidence type="ECO:0000313" key="4">
    <source>
        <dbReference type="EMBL" id="PZR14514.1"/>
    </source>
</evidence>
<dbReference type="NCBIfam" id="TIGR03177">
    <property type="entry name" value="pilus_cpaB"/>
    <property type="match status" value="1"/>
</dbReference>
<feature type="compositionally biased region" description="Polar residues" evidence="1">
    <location>
        <begin position="283"/>
        <end position="292"/>
    </location>
</feature>
<keyword evidence="2" id="KW-1133">Transmembrane helix</keyword>
<dbReference type="EMBL" id="QFQP01000007">
    <property type="protein sequence ID" value="PZR14514.1"/>
    <property type="molecule type" value="Genomic_DNA"/>
</dbReference>
<keyword evidence="2" id="KW-0812">Transmembrane</keyword>
<proteinExistence type="predicted"/>
<comment type="caution">
    <text evidence="4">The sequence shown here is derived from an EMBL/GenBank/DDBJ whole genome shotgun (WGS) entry which is preliminary data.</text>
</comment>
<reference evidence="4 5" key="1">
    <citation type="submission" date="2017-08" db="EMBL/GenBank/DDBJ databases">
        <title>Infants hospitalized years apart are colonized by the same room-sourced microbial strains.</title>
        <authorList>
            <person name="Brooks B."/>
            <person name="Olm M.R."/>
            <person name="Firek B.A."/>
            <person name="Baker R."/>
            <person name="Thomas B.C."/>
            <person name="Morowitz M.J."/>
            <person name="Banfield J.F."/>
        </authorList>
    </citation>
    <scope>NUCLEOTIDE SEQUENCE [LARGE SCALE GENOMIC DNA]</scope>
    <source>
        <strain evidence="4">S2_003_000_R2_14</strain>
    </source>
</reference>
<dbReference type="AlphaFoldDB" id="A0A2W5VEJ0"/>
<accession>A0A2W5VEJ0</accession>
<dbReference type="InterPro" id="IPR013974">
    <property type="entry name" value="SAF"/>
</dbReference>
<dbReference type="Pfam" id="PF08666">
    <property type="entry name" value="SAF"/>
    <property type="match status" value="1"/>
</dbReference>
<sequence length="707" mass="76306">MQWREDLNPARAGDAEARERLREYFTPFAHGVALAHAPHHLVDGLVPRILDAALATLDAVPDAQVGAHVMSVARKQARDAAGPRVDEQSSREPTILEARQTLSRLRTLPDTARERFFLRVVDGIPGPELAEVSGTTLAEVRSDLERSAEAASRFLGQPATFSADDYLWELSGAPPPMLAMLEMQLPVLRFDPTSAPAAPEAAATAGTFQELPAVGHAIKPLLPFSLDDETSVGTEVGTEPGVATTKPPPALAPNPFEPQVRTIAATDLPVEARVSAPTVPWSEGSSSKSGRQQPLPARPVPQPGEGGERSGKSGSGKRAGETSRSGRQSQVPGESNRNLKQSPMPGKLEVTKDAPALADDDPLPTVAKVPQLAMQHQAEQAMLGRPTISLPISAAVSETRVLPIPPAVAHAETHLGVPVAPPPERGWLDGIDLKGAQPLFFAVGLLVVGLMIGGLSMYSADRQQRASWQLAQVVVAAEDLSVGDPITLENTAIRSVPDPFNGSGVVKAEAMNMVLDQRLATDLQMGDPIFYSQLVSMRVMNDRLSRRVSKRGRAYAIDTTADVAVGRFVRPSDLVDVVVSFPMGDKGKPDVQRRAVTLLQKVRVIATGQLTGTIPEETVDPSVREYAHVTLLLLPEEVEALTLARQMGRVKLTLRNEEDVDVDRERLYTDSNTLLEGERHELKKKRDQIIRVIRGPLNESQQPPKKR</sequence>
<evidence type="ECO:0000259" key="3">
    <source>
        <dbReference type="PROSITE" id="PS50844"/>
    </source>
</evidence>
<keyword evidence="2" id="KW-0472">Membrane</keyword>
<dbReference type="InterPro" id="IPR031571">
    <property type="entry name" value="RcpC_dom"/>
</dbReference>
<feature type="region of interest" description="Disordered" evidence="1">
    <location>
        <begin position="276"/>
        <end position="347"/>
    </location>
</feature>
<gene>
    <name evidence="4" type="primary">cpaB</name>
    <name evidence="4" type="ORF">DI536_10700</name>
</gene>
<protein>
    <submittedName>
        <fullName evidence="4">Flp pilus assembly protein CpaB</fullName>
    </submittedName>
</protein>
<dbReference type="SMART" id="SM00858">
    <property type="entry name" value="SAF"/>
    <property type="match status" value="1"/>
</dbReference>
<feature type="transmembrane region" description="Helical" evidence="2">
    <location>
        <begin position="439"/>
        <end position="460"/>
    </location>
</feature>